<feature type="compositionally biased region" description="Basic and acidic residues" evidence="2">
    <location>
        <begin position="51"/>
        <end position="66"/>
    </location>
</feature>
<evidence type="ECO:0000313" key="4">
    <source>
        <dbReference type="EMBL" id="KAJ8278713.1"/>
    </source>
</evidence>
<feature type="region of interest" description="Disordered" evidence="2">
    <location>
        <begin position="865"/>
        <end position="911"/>
    </location>
</feature>
<evidence type="ECO:0000256" key="1">
    <source>
        <dbReference type="ARBA" id="ARBA00023054"/>
    </source>
</evidence>
<dbReference type="InterPro" id="IPR042779">
    <property type="entry name" value="MISP/MISP3-like"/>
</dbReference>
<dbReference type="PANTHER" id="PTHR18839:SF0">
    <property type="entry name" value="MITOTIC INTERACTOR AND SUBSTRATE OF PLK1 ISOFORM X1-RELATED"/>
    <property type="match status" value="1"/>
</dbReference>
<feature type="region of interest" description="Disordered" evidence="2">
    <location>
        <begin position="705"/>
        <end position="736"/>
    </location>
</feature>
<feature type="compositionally biased region" description="Low complexity" evidence="2">
    <location>
        <begin position="74"/>
        <end position="87"/>
    </location>
</feature>
<feature type="compositionally biased region" description="Low complexity" evidence="2">
    <location>
        <begin position="512"/>
        <end position="524"/>
    </location>
</feature>
<dbReference type="Pfam" id="PF15304">
    <property type="entry name" value="AKAP2_C"/>
    <property type="match status" value="2"/>
</dbReference>
<gene>
    <name evidence="4" type="ORF">COCON_G00057790</name>
</gene>
<reference evidence="4" key="1">
    <citation type="journal article" date="2023" name="Science">
        <title>Genome structures resolve the early diversification of teleost fishes.</title>
        <authorList>
            <person name="Parey E."/>
            <person name="Louis A."/>
            <person name="Montfort J."/>
            <person name="Bouchez O."/>
            <person name="Roques C."/>
            <person name="Iampietro C."/>
            <person name="Lluch J."/>
            <person name="Castinel A."/>
            <person name="Donnadieu C."/>
            <person name="Desvignes T."/>
            <person name="Floi Bucao C."/>
            <person name="Jouanno E."/>
            <person name="Wen M."/>
            <person name="Mejri S."/>
            <person name="Dirks R."/>
            <person name="Jansen H."/>
            <person name="Henkel C."/>
            <person name="Chen W.J."/>
            <person name="Zahm M."/>
            <person name="Cabau C."/>
            <person name="Klopp C."/>
            <person name="Thompson A.W."/>
            <person name="Robinson-Rechavi M."/>
            <person name="Braasch I."/>
            <person name="Lecointre G."/>
            <person name="Bobe J."/>
            <person name="Postlethwait J.H."/>
            <person name="Berthelot C."/>
            <person name="Roest Crollius H."/>
            <person name="Guiguen Y."/>
        </authorList>
    </citation>
    <scope>NUCLEOTIDE SEQUENCE</scope>
    <source>
        <strain evidence="4">Concon-B</strain>
    </source>
</reference>
<evidence type="ECO:0000256" key="2">
    <source>
        <dbReference type="SAM" id="MobiDB-lite"/>
    </source>
</evidence>
<evidence type="ECO:0000259" key="3">
    <source>
        <dbReference type="Pfam" id="PF15304"/>
    </source>
</evidence>
<protein>
    <recommendedName>
        <fullName evidence="3">A-kinase anchor protein 2 C-terminal domain-containing protein</fullName>
    </recommendedName>
</protein>
<feature type="region of interest" description="Disordered" evidence="2">
    <location>
        <begin position="424"/>
        <end position="481"/>
    </location>
</feature>
<keyword evidence="1" id="KW-0175">Coiled coil</keyword>
<organism evidence="4 5">
    <name type="scientific">Conger conger</name>
    <name type="common">Conger eel</name>
    <name type="synonym">Muraena conger</name>
    <dbReference type="NCBI Taxonomy" id="82655"/>
    <lineage>
        <taxon>Eukaryota</taxon>
        <taxon>Metazoa</taxon>
        <taxon>Chordata</taxon>
        <taxon>Craniata</taxon>
        <taxon>Vertebrata</taxon>
        <taxon>Euteleostomi</taxon>
        <taxon>Actinopterygii</taxon>
        <taxon>Neopterygii</taxon>
        <taxon>Teleostei</taxon>
        <taxon>Anguilliformes</taxon>
        <taxon>Congridae</taxon>
        <taxon>Conger</taxon>
    </lineage>
</organism>
<feature type="compositionally biased region" description="Basic and acidic residues" evidence="2">
    <location>
        <begin position="552"/>
        <end position="583"/>
    </location>
</feature>
<dbReference type="PANTHER" id="PTHR18839">
    <property type="entry name" value="MITOTIC INTERACTOR AND SUBSTRATE OF PLK1 MISP FAMILY MEMBER"/>
    <property type="match status" value="1"/>
</dbReference>
<feature type="region of interest" description="Disordered" evidence="2">
    <location>
        <begin position="323"/>
        <end position="344"/>
    </location>
</feature>
<dbReference type="InterPro" id="IPR029304">
    <property type="entry name" value="AKAP2_C"/>
</dbReference>
<feature type="compositionally biased region" description="Polar residues" evidence="2">
    <location>
        <begin position="120"/>
        <end position="131"/>
    </location>
</feature>
<accession>A0A9Q1DQP0</accession>
<sequence>MDRRERGRGWVGVEWVCPHRTQKEELFWGILVQYSHRPRGKAGSTGSPADQRLRSDRRAGEWDTRPGAEAQKPGVSTTGVSRTVSGSPLSRAQPMRHGPGTAVPGSSDEVRLSGKHSGLASGNLQNTSPLTQKDDVVLIRSGQPITQAPWSTPEGSPHTSPMASAPRKWVMQPFSPKLDMNDLRTILSPGTKRAEGDTLEPSDYGYGSITIMHSQPSVTVTSNEGDSPRDVVVKAKQVAVSDESISSDGSDASSTSCPCSPSSSSGSQSGFYSFAEMSVEAERTEAWMSSPERGAKLSVLKEGNDFKLRAYVEERRPEKLFEEANSDSRYRVEDREDTEEQEATEERMEIIRSQAPKFKPAFKEQYSALESLDLSYSPQRLLEGLSLNYSPVKVEVLQSGAESGTVDTEQISFSAARQQFLKMEQSKRNPFLQSPQQILQFPEHQEKPSEKSEVTGTSREVEEGGFPEELELSQSPKSNPDINWVFAGKIVTVSITEERSTKIQTSFDDLDSGLGDQSLDPSGGYPYDGNASNDVFEVGTGGVVSFTSKGETPTERDTCISQEREDNVRQEHGSKGETPIEREIRIAQEREENLRRERGIMRTDVKEMVEIKTKPLLSPASPALTPVKAREKNRVSFFIQREIEQDSRREEDLQHQGKAPGLYDRGMAQELGERKRVFELQEDQIPVTPAKKSLTGTLVDTRQVRPCVEEDRKSPEAMASVERTRSPETEILSPCCPHRHPDEAALWITSPEYSIQSPLSQKKGYNTLGERYITSQSTSFSQSPWRVENKGSSKSYSSLVDSPSPSSIRSMSPLLVPSIVGQPGLHWPGISEQVILRPRSLHTPDAIRKEIESDLKREEDLRKLRESGGLSLPLEGGLDTVDKTASTAMDPNPSQRVEDGGTSPQGLRDEVFEREKPLCTVLPEERIAKSTGQTSLWSTDTVDSRESHLTSSILTPDKRIKVSASPSPSAHLPMRLPSVSMMTPQPWVSNRQASPALPRVSPLTPQGSGPEAGGSATQKGLTETLLEDFEERRAKLKLEESSYAGIQPTDDVNNEVLEATRVIRHKNMKALRWEAGVYANEEAN</sequence>
<feature type="compositionally biased region" description="Polar residues" evidence="2">
    <location>
        <begin position="931"/>
        <end position="941"/>
    </location>
</feature>
<feature type="region of interest" description="Disordered" evidence="2">
    <location>
        <begin position="145"/>
        <end position="167"/>
    </location>
</feature>
<dbReference type="OrthoDB" id="9449914at2759"/>
<feature type="compositionally biased region" description="Low complexity" evidence="2">
    <location>
        <begin position="792"/>
        <end position="808"/>
    </location>
</feature>
<dbReference type="Proteomes" id="UP001152803">
    <property type="component" value="Unassembled WGS sequence"/>
</dbReference>
<keyword evidence="5" id="KW-1185">Reference proteome</keyword>
<dbReference type="EMBL" id="JAFJMO010000004">
    <property type="protein sequence ID" value="KAJ8278713.1"/>
    <property type="molecule type" value="Genomic_DNA"/>
</dbReference>
<proteinExistence type="predicted"/>
<feature type="domain" description="A-kinase anchor protein 2 C-terminal" evidence="3">
    <location>
        <begin position="1020"/>
        <end position="1079"/>
    </location>
</feature>
<feature type="compositionally biased region" description="Low complexity" evidence="2">
    <location>
        <begin position="241"/>
        <end position="270"/>
    </location>
</feature>
<feature type="region of interest" description="Disordered" evidence="2">
    <location>
        <begin position="497"/>
        <end position="583"/>
    </location>
</feature>
<feature type="compositionally biased region" description="Polar residues" evidence="2">
    <location>
        <begin position="883"/>
        <end position="895"/>
    </location>
</feature>
<feature type="region of interest" description="Disordered" evidence="2">
    <location>
        <begin position="931"/>
        <end position="1021"/>
    </location>
</feature>
<feature type="compositionally biased region" description="Basic and acidic residues" evidence="2">
    <location>
        <begin position="645"/>
        <end position="655"/>
    </location>
</feature>
<feature type="domain" description="A-kinase anchor protein 2 C-terminal" evidence="3">
    <location>
        <begin position="611"/>
        <end position="866"/>
    </location>
</feature>
<name>A0A9Q1DQP0_CONCO</name>
<feature type="compositionally biased region" description="Polar residues" evidence="2">
    <location>
        <begin position="980"/>
        <end position="993"/>
    </location>
</feature>
<dbReference type="AlphaFoldDB" id="A0A9Q1DQP0"/>
<feature type="compositionally biased region" description="Basic and acidic residues" evidence="2">
    <location>
        <begin position="443"/>
        <end position="453"/>
    </location>
</feature>
<feature type="region of interest" description="Disordered" evidence="2">
    <location>
        <begin position="238"/>
        <end position="270"/>
    </location>
</feature>
<feature type="compositionally biased region" description="Polar residues" evidence="2">
    <location>
        <begin position="145"/>
        <end position="162"/>
    </location>
</feature>
<feature type="region of interest" description="Disordered" evidence="2">
    <location>
        <begin position="776"/>
        <end position="808"/>
    </location>
</feature>
<evidence type="ECO:0000313" key="5">
    <source>
        <dbReference type="Proteomes" id="UP001152803"/>
    </source>
</evidence>
<comment type="caution">
    <text evidence="4">The sequence shown here is derived from an EMBL/GenBank/DDBJ whole genome shotgun (WGS) entry which is preliminary data.</text>
</comment>
<feature type="region of interest" description="Disordered" evidence="2">
    <location>
        <begin position="37"/>
        <end position="131"/>
    </location>
</feature>
<feature type="compositionally biased region" description="Low complexity" evidence="2">
    <location>
        <begin position="867"/>
        <end position="878"/>
    </location>
</feature>
<feature type="compositionally biased region" description="Basic and acidic residues" evidence="2">
    <location>
        <begin position="323"/>
        <end position="334"/>
    </location>
</feature>
<feature type="region of interest" description="Disordered" evidence="2">
    <location>
        <begin position="645"/>
        <end position="665"/>
    </location>
</feature>